<dbReference type="SMART" id="SM00530">
    <property type="entry name" value="HTH_XRE"/>
    <property type="match status" value="1"/>
</dbReference>
<dbReference type="Gene3D" id="1.10.260.40">
    <property type="entry name" value="lambda repressor-like DNA-binding domains"/>
    <property type="match status" value="1"/>
</dbReference>
<dbReference type="Proteomes" id="UP000067444">
    <property type="component" value="Chromosome"/>
</dbReference>
<dbReference type="InterPro" id="IPR018653">
    <property type="entry name" value="ScfR_C"/>
</dbReference>
<evidence type="ECO:0000313" key="1">
    <source>
        <dbReference type="EMBL" id="AKS45743.1"/>
    </source>
</evidence>
<dbReference type="GO" id="GO:0003677">
    <property type="term" value="F:DNA binding"/>
    <property type="evidence" value="ECO:0007669"/>
    <property type="project" value="InterPro"/>
</dbReference>
<name>A0A0K0Y453_9RHOB</name>
<dbReference type="EMBL" id="CP012160">
    <property type="protein sequence ID" value="AKS45743.1"/>
    <property type="molecule type" value="Genomic_DNA"/>
</dbReference>
<sequence length="422" mass="46031">MPDRVLTGTRARNRRLDLGLRQATVAKVVGISGSYLNLIEHNRRRIGGKLLTDLARVLEIDAALLSDDTTDAILLPIKEAAAAFPEAIVEDARAEELVSRFPGWAALVAAQRRRIAQLEERTEALSNRLAHDSQIANSLHEVISTATAIRSTASILAETPDLDREWQARFHTNIDTDSARLAQSSQALLGFLDMEMEAGDTETESAMEQVEAKMAESSFYFAGIDKGEEPDFGDVGDPAAQLILQDWASLARKDAERLPLDAFSQAAHATAHDPARLAARFDVPLDMVFRRLAHLPSDKDHPLMGLAVCDAAGVVTFQKPVLDFRLPRSGAACPLWPLYQALTQPGRAIRRVVRLPGAAHTPFECFAIATPVGDASFSSEPRVIATMLVRPARNEELPDVVGPGCRVCTVKECSSRRHPSLV</sequence>
<protein>
    <submittedName>
        <fullName evidence="1">Helix-turn-helix protein</fullName>
    </submittedName>
</protein>
<dbReference type="PATRIC" id="fig|1458307.3.peg.1202"/>
<dbReference type="InterPro" id="IPR010982">
    <property type="entry name" value="Lambda_DNA-bd_dom_sf"/>
</dbReference>
<proteinExistence type="predicted"/>
<dbReference type="KEGG" id="otm:OSB_11870"/>
<dbReference type="Pfam" id="PF01381">
    <property type="entry name" value="HTH_3"/>
    <property type="match status" value="1"/>
</dbReference>
<dbReference type="STRING" id="1458307.OSB_11870"/>
<organism evidence="1 2">
    <name type="scientific">Octadecabacter temperatus</name>
    <dbReference type="NCBI Taxonomy" id="1458307"/>
    <lineage>
        <taxon>Bacteria</taxon>
        <taxon>Pseudomonadati</taxon>
        <taxon>Pseudomonadota</taxon>
        <taxon>Alphaproteobacteria</taxon>
        <taxon>Rhodobacterales</taxon>
        <taxon>Roseobacteraceae</taxon>
        <taxon>Octadecabacter</taxon>
    </lineage>
</organism>
<dbReference type="CDD" id="cd00093">
    <property type="entry name" value="HTH_XRE"/>
    <property type="match status" value="1"/>
</dbReference>
<dbReference type="OrthoDB" id="7790108at2"/>
<dbReference type="AlphaFoldDB" id="A0A0K0Y453"/>
<evidence type="ECO:0000313" key="2">
    <source>
        <dbReference type="Proteomes" id="UP000067444"/>
    </source>
</evidence>
<dbReference type="PROSITE" id="PS50943">
    <property type="entry name" value="HTH_CROC1"/>
    <property type="match status" value="1"/>
</dbReference>
<keyword evidence="2" id="KW-1185">Reference proteome</keyword>
<dbReference type="SUPFAM" id="SSF47413">
    <property type="entry name" value="lambda repressor-like DNA-binding domains"/>
    <property type="match status" value="1"/>
</dbReference>
<reference evidence="1 2" key="1">
    <citation type="journal article" date="2015" name="Genome Announc.">
        <title>Closed Genome Sequence of Octadecabacter temperatus SB1, the First Mesophilic Species of the Genus Octadecabacter.</title>
        <authorList>
            <person name="Voget S."/>
            <person name="Billerbeck S."/>
            <person name="Simon M."/>
            <person name="Daniel R."/>
        </authorList>
    </citation>
    <scope>NUCLEOTIDE SEQUENCE [LARGE SCALE GENOMIC DNA]</scope>
    <source>
        <strain evidence="1 2">SB1</strain>
    </source>
</reference>
<dbReference type="RefSeq" id="WP_049834107.1">
    <property type="nucleotide sequence ID" value="NZ_CP012160.1"/>
</dbReference>
<dbReference type="InterPro" id="IPR001387">
    <property type="entry name" value="Cro/C1-type_HTH"/>
</dbReference>
<dbReference type="Pfam" id="PF09856">
    <property type="entry name" value="ScfRs"/>
    <property type="match status" value="1"/>
</dbReference>
<accession>A0A0K0Y453</accession>
<gene>
    <name evidence="1" type="ORF">OSB_11870</name>
</gene>